<feature type="compositionally biased region" description="Low complexity" evidence="1">
    <location>
        <begin position="9"/>
        <end position="23"/>
    </location>
</feature>
<feature type="region of interest" description="Disordered" evidence="1">
    <location>
        <begin position="390"/>
        <end position="481"/>
    </location>
</feature>
<feature type="compositionally biased region" description="Low complexity" evidence="1">
    <location>
        <begin position="429"/>
        <end position="451"/>
    </location>
</feature>
<dbReference type="InterPro" id="IPR011598">
    <property type="entry name" value="bHLH_dom"/>
</dbReference>
<comment type="caution">
    <text evidence="3">The sequence shown here is derived from an EMBL/GenBank/DDBJ whole genome shotgun (WGS) entry which is preliminary data.</text>
</comment>
<dbReference type="Gene3D" id="4.10.280.10">
    <property type="entry name" value="Helix-loop-helix DNA-binding domain"/>
    <property type="match status" value="1"/>
</dbReference>
<evidence type="ECO:0000313" key="3">
    <source>
        <dbReference type="EMBL" id="TFJ84416.1"/>
    </source>
</evidence>
<dbReference type="PANTHER" id="PTHR15672">
    <property type="entry name" value="CAMP-REGULATED PHOSPHOPROTEIN 21 RELATED R3H DOMAIN CONTAINING PROTEIN"/>
    <property type="match status" value="1"/>
</dbReference>
<feature type="compositionally biased region" description="Low complexity" evidence="1">
    <location>
        <begin position="572"/>
        <end position="586"/>
    </location>
</feature>
<evidence type="ECO:0000313" key="4">
    <source>
        <dbReference type="Proteomes" id="UP000355283"/>
    </source>
</evidence>
<feature type="compositionally biased region" description="Low complexity" evidence="1">
    <location>
        <begin position="458"/>
        <end position="470"/>
    </location>
</feature>
<feature type="region of interest" description="Disordered" evidence="1">
    <location>
        <begin position="157"/>
        <end position="200"/>
    </location>
</feature>
<dbReference type="InterPro" id="IPR035965">
    <property type="entry name" value="PAS-like_dom_sf"/>
</dbReference>
<dbReference type="CDD" id="cd00083">
    <property type="entry name" value="bHLH_SF"/>
    <property type="match status" value="1"/>
</dbReference>
<name>A0A4D9CZF3_9STRA</name>
<dbReference type="InterPro" id="IPR000014">
    <property type="entry name" value="PAS"/>
</dbReference>
<feature type="compositionally biased region" description="Polar residues" evidence="1">
    <location>
        <begin position="24"/>
        <end position="42"/>
    </location>
</feature>
<sequence>MEADFGRLSQVNSSNMSGNVMSQPSNGGWPTSNHAYGSTSIPQGPPTHAHTAPPLQPTSAYPRWLYEGGAGTGAAPSLPYPQQHQPPSQPPPPPQQTGGSWIPGAGGGELVNGGRRIGEARGGGEGGEGGTGGTARPQTLGYWGAGVPSAGYSGGGLGGGGGAASKGSESDSSDEGSTARPGGGKGRKLPSNGRDSSELEKRLKKNAREQKRANKINDQIAIMKTILESVGLRPPPTKSSILAEGIQLIRSLLAQIGPEGKAPGTEPSQAEPYWLLFRKSATPLAMCRPDGHGRFLDCNTRFCEVFGCTPEELQKETPLSFTREYDAENTQRVLALVSQPGLLDESSPLEVVLTNKHQQRFLVRVSSLLDDYQKPRFLLFTPKAMLRGVNGQEPSSAPPSSFASAPPLPSQPAPHPAVSAGTVAPPLMPSQSSTMPSSASSSSSSLGAMLPIPISQAPDPLLPQISLLSPQAPPTREPRAPHIHNQLHHQHYQQHLHHILQQHNPGSPQDAPPQQQRQQQAFPAALQEASSSSPQAGRVAENDQKPSPPPSSLQPSFPSSFYNGGRVGGGPSNSHCSPRSSPNNSSREPVLGVVSSLTTGPPPTLKPSGKSQEAAV</sequence>
<feature type="compositionally biased region" description="Low complexity" evidence="1">
    <location>
        <begin position="76"/>
        <end position="86"/>
    </location>
</feature>
<dbReference type="SUPFAM" id="SSF47459">
    <property type="entry name" value="HLH, helix-loop-helix DNA-binding domain"/>
    <property type="match status" value="1"/>
</dbReference>
<reference evidence="3 4" key="1">
    <citation type="submission" date="2019-01" db="EMBL/GenBank/DDBJ databases">
        <title>Nuclear Genome Assembly of the Microalgal Biofuel strain Nannochloropsis salina CCMP1776.</title>
        <authorList>
            <person name="Hovde B."/>
        </authorList>
    </citation>
    <scope>NUCLEOTIDE SEQUENCE [LARGE SCALE GENOMIC DNA]</scope>
    <source>
        <strain evidence="3 4">CCMP1776</strain>
    </source>
</reference>
<keyword evidence="4" id="KW-1185">Reference proteome</keyword>
<dbReference type="PANTHER" id="PTHR15672:SF8">
    <property type="entry name" value="PROTEIN ENCORE"/>
    <property type="match status" value="1"/>
</dbReference>
<proteinExistence type="predicted"/>
<dbReference type="NCBIfam" id="TIGR00229">
    <property type="entry name" value="sensory_box"/>
    <property type="match status" value="1"/>
</dbReference>
<gene>
    <name evidence="3" type="ORF">NSK_004401</name>
</gene>
<dbReference type="OrthoDB" id="10421440at2759"/>
<accession>A0A4D9CZF3</accession>
<dbReference type="AlphaFoldDB" id="A0A4D9CZF3"/>
<feature type="region of interest" description="Disordered" evidence="1">
    <location>
        <begin position="502"/>
        <end position="616"/>
    </location>
</feature>
<dbReference type="PROSITE" id="PS50888">
    <property type="entry name" value="BHLH"/>
    <property type="match status" value="1"/>
</dbReference>
<protein>
    <recommendedName>
        <fullName evidence="2">BHLH domain-containing protein</fullName>
    </recommendedName>
</protein>
<feature type="compositionally biased region" description="Pro residues" evidence="1">
    <location>
        <begin position="406"/>
        <end position="415"/>
    </location>
</feature>
<dbReference type="InterPro" id="IPR036638">
    <property type="entry name" value="HLH_DNA-bd_sf"/>
</dbReference>
<dbReference type="Gene3D" id="3.30.450.20">
    <property type="entry name" value="PAS domain"/>
    <property type="match status" value="1"/>
</dbReference>
<feature type="compositionally biased region" description="Gly residues" evidence="1">
    <location>
        <begin position="120"/>
        <end position="133"/>
    </location>
</feature>
<dbReference type="SUPFAM" id="SSF55785">
    <property type="entry name" value="PYP-like sensor domain (PAS domain)"/>
    <property type="match status" value="1"/>
</dbReference>
<dbReference type="Pfam" id="PF00010">
    <property type="entry name" value="HLH"/>
    <property type="match status" value="1"/>
</dbReference>
<dbReference type="InterPro" id="IPR051937">
    <property type="entry name" value="R3H_domain_containing"/>
</dbReference>
<feature type="compositionally biased region" description="Low complexity" evidence="1">
    <location>
        <begin position="394"/>
        <end position="405"/>
    </location>
</feature>
<dbReference type="CDD" id="cd00130">
    <property type="entry name" value="PAS"/>
    <property type="match status" value="1"/>
</dbReference>
<feature type="compositionally biased region" description="Low complexity" evidence="1">
    <location>
        <begin position="502"/>
        <end position="527"/>
    </location>
</feature>
<dbReference type="SMART" id="SM00091">
    <property type="entry name" value="PAS"/>
    <property type="match status" value="1"/>
</dbReference>
<dbReference type="Proteomes" id="UP000355283">
    <property type="component" value="Unassembled WGS sequence"/>
</dbReference>
<evidence type="ECO:0000259" key="2">
    <source>
        <dbReference type="PROSITE" id="PS50888"/>
    </source>
</evidence>
<evidence type="ECO:0000256" key="1">
    <source>
        <dbReference type="SAM" id="MobiDB-lite"/>
    </source>
</evidence>
<dbReference type="GO" id="GO:0046983">
    <property type="term" value="F:protein dimerization activity"/>
    <property type="evidence" value="ECO:0007669"/>
    <property type="project" value="InterPro"/>
</dbReference>
<feature type="region of interest" description="Disordered" evidence="1">
    <location>
        <begin position="1"/>
        <end position="143"/>
    </location>
</feature>
<organism evidence="3 4">
    <name type="scientific">Nannochloropsis salina CCMP1776</name>
    <dbReference type="NCBI Taxonomy" id="1027361"/>
    <lineage>
        <taxon>Eukaryota</taxon>
        <taxon>Sar</taxon>
        <taxon>Stramenopiles</taxon>
        <taxon>Ochrophyta</taxon>
        <taxon>Eustigmatophyceae</taxon>
        <taxon>Eustigmatales</taxon>
        <taxon>Monodopsidaceae</taxon>
        <taxon>Microchloropsis</taxon>
        <taxon>Microchloropsis salina</taxon>
    </lineage>
</organism>
<feature type="domain" description="BHLH" evidence="2">
    <location>
        <begin position="200"/>
        <end position="252"/>
    </location>
</feature>
<dbReference type="EMBL" id="SDOX01000019">
    <property type="protein sequence ID" value="TFJ84416.1"/>
    <property type="molecule type" value="Genomic_DNA"/>
</dbReference>